<dbReference type="STRING" id="341036.SAMN05660649_04166"/>
<dbReference type="CDD" id="cd02869">
    <property type="entry name" value="PseudoU_synth_RluA_like"/>
    <property type="match status" value="1"/>
</dbReference>
<dbReference type="InterPro" id="IPR020103">
    <property type="entry name" value="PsdUridine_synth_cat_dom_sf"/>
</dbReference>
<gene>
    <name evidence="9" type="ORF">SAMN05660649_04166</name>
</gene>
<evidence type="ECO:0000313" key="9">
    <source>
        <dbReference type="EMBL" id="SFH17982.1"/>
    </source>
</evidence>
<evidence type="ECO:0000256" key="2">
    <source>
        <dbReference type="ARBA" id="ARBA00010876"/>
    </source>
</evidence>
<organism evidence="9 10">
    <name type="scientific">Desulfotruncus arcticus DSM 17038</name>
    <dbReference type="NCBI Taxonomy" id="1121424"/>
    <lineage>
        <taxon>Bacteria</taxon>
        <taxon>Bacillati</taxon>
        <taxon>Bacillota</taxon>
        <taxon>Clostridia</taxon>
        <taxon>Eubacteriales</taxon>
        <taxon>Desulfallaceae</taxon>
        <taxon>Desulfotruncus</taxon>
    </lineage>
</organism>
<feature type="active site" evidence="5">
    <location>
        <position position="139"/>
    </location>
</feature>
<evidence type="ECO:0000256" key="6">
    <source>
        <dbReference type="PROSITE-ProRule" id="PRU00182"/>
    </source>
</evidence>
<dbReference type="Gene3D" id="3.10.290.10">
    <property type="entry name" value="RNA-binding S4 domain"/>
    <property type="match status" value="1"/>
</dbReference>
<accession>A0A1I2XX88</accession>
<dbReference type="EC" id="5.4.99.-" evidence="7"/>
<dbReference type="SUPFAM" id="SSF55120">
    <property type="entry name" value="Pseudouridine synthase"/>
    <property type="match status" value="1"/>
</dbReference>
<comment type="function">
    <text evidence="7">Responsible for synthesis of pseudouridine from uracil.</text>
</comment>
<dbReference type="InterPro" id="IPR002942">
    <property type="entry name" value="S4_RNA-bd"/>
</dbReference>
<keyword evidence="4 7" id="KW-0413">Isomerase</keyword>
<dbReference type="EMBL" id="FOOX01000019">
    <property type="protein sequence ID" value="SFH17982.1"/>
    <property type="molecule type" value="Genomic_DNA"/>
</dbReference>
<dbReference type="Gene3D" id="3.30.2350.10">
    <property type="entry name" value="Pseudouridine synthase"/>
    <property type="match status" value="1"/>
</dbReference>
<dbReference type="NCBIfam" id="TIGR00005">
    <property type="entry name" value="rluA_subfam"/>
    <property type="match status" value="1"/>
</dbReference>
<dbReference type="PROSITE" id="PS01129">
    <property type="entry name" value="PSI_RLU"/>
    <property type="match status" value="1"/>
</dbReference>
<reference evidence="10" key="1">
    <citation type="submission" date="2016-10" db="EMBL/GenBank/DDBJ databases">
        <authorList>
            <person name="Varghese N."/>
            <person name="Submissions S."/>
        </authorList>
    </citation>
    <scope>NUCLEOTIDE SEQUENCE [LARGE SCALE GENOMIC DNA]</scope>
    <source>
        <strain evidence="10">DSM 17038</strain>
    </source>
</reference>
<dbReference type="GO" id="GO:0120159">
    <property type="term" value="F:rRNA pseudouridine synthase activity"/>
    <property type="evidence" value="ECO:0007669"/>
    <property type="project" value="UniProtKB-ARBA"/>
</dbReference>
<dbReference type="InterPro" id="IPR006225">
    <property type="entry name" value="PsdUridine_synth_RluC/D"/>
</dbReference>
<evidence type="ECO:0000256" key="4">
    <source>
        <dbReference type="ARBA" id="ARBA00023235"/>
    </source>
</evidence>
<dbReference type="Pfam" id="PF00849">
    <property type="entry name" value="PseudoU_synth_2"/>
    <property type="match status" value="1"/>
</dbReference>
<comment type="catalytic activity">
    <reaction evidence="1 7">
        <text>a uridine in RNA = a pseudouridine in RNA</text>
        <dbReference type="Rhea" id="RHEA:48348"/>
        <dbReference type="Rhea" id="RHEA-COMP:12068"/>
        <dbReference type="Rhea" id="RHEA-COMP:12069"/>
        <dbReference type="ChEBI" id="CHEBI:65314"/>
        <dbReference type="ChEBI" id="CHEBI:65315"/>
    </reaction>
</comment>
<evidence type="ECO:0000256" key="7">
    <source>
        <dbReference type="RuleBase" id="RU362028"/>
    </source>
</evidence>
<dbReference type="SMART" id="SM00363">
    <property type="entry name" value="S4"/>
    <property type="match status" value="1"/>
</dbReference>
<evidence type="ECO:0000256" key="1">
    <source>
        <dbReference type="ARBA" id="ARBA00000073"/>
    </source>
</evidence>
<evidence type="ECO:0000259" key="8">
    <source>
        <dbReference type="SMART" id="SM00363"/>
    </source>
</evidence>
<evidence type="ECO:0000256" key="3">
    <source>
        <dbReference type="ARBA" id="ARBA00022884"/>
    </source>
</evidence>
<proteinExistence type="inferred from homology"/>
<dbReference type="PROSITE" id="PS50889">
    <property type="entry name" value="S4"/>
    <property type="match status" value="1"/>
</dbReference>
<dbReference type="InterPro" id="IPR036986">
    <property type="entry name" value="S4_RNA-bd_sf"/>
</dbReference>
<dbReference type="CDD" id="cd00165">
    <property type="entry name" value="S4"/>
    <property type="match status" value="1"/>
</dbReference>
<dbReference type="PANTHER" id="PTHR21600:SF44">
    <property type="entry name" value="RIBOSOMAL LARGE SUBUNIT PSEUDOURIDINE SYNTHASE D"/>
    <property type="match status" value="1"/>
</dbReference>
<dbReference type="InterPro" id="IPR050188">
    <property type="entry name" value="RluA_PseudoU_synthase"/>
</dbReference>
<dbReference type="Pfam" id="PF01479">
    <property type="entry name" value="S4"/>
    <property type="match status" value="1"/>
</dbReference>
<name>A0A1I2XX88_9FIRM</name>
<dbReference type="InterPro" id="IPR006224">
    <property type="entry name" value="PsdUridine_synth_RluA-like_CS"/>
</dbReference>
<evidence type="ECO:0000256" key="5">
    <source>
        <dbReference type="PIRSR" id="PIRSR606225-1"/>
    </source>
</evidence>
<dbReference type="Proteomes" id="UP000199337">
    <property type="component" value="Unassembled WGS sequence"/>
</dbReference>
<dbReference type="GO" id="GO:0000455">
    <property type="term" value="P:enzyme-directed rRNA pseudouridine synthesis"/>
    <property type="evidence" value="ECO:0007669"/>
    <property type="project" value="TreeGrafter"/>
</dbReference>
<feature type="domain" description="RNA-binding S4" evidence="8">
    <location>
        <begin position="16"/>
        <end position="80"/>
    </location>
</feature>
<protein>
    <recommendedName>
        <fullName evidence="7">Pseudouridine synthase</fullName>
        <ecNumber evidence="7">5.4.99.-</ecNumber>
    </recommendedName>
</protein>
<comment type="similarity">
    <text evidence="2 7">Belongs to the pseudouridine synthase RluA family.</text>
</comment>
<sequence length="316" mass="35527">MRNNEIYHVDNNRAGQRLDVYVTSSGNNLSRSYIQKLIGEGLVKVNGIEARANYRLKEGDEIAVEIPPPTELQVLPEQIQLDIYYEDLDVIVINKPRGMVVHPAEGNFYGTMVNALLYHCRDLSGINGVLRPGIVHRIDKDTSGLLMAAKNDLAHERLADQLKEHTVARGYLALAHGSMQFDQGIINAPIGRDPRDRKKMAVTSRNSKNAITHYRVLGRAGDYTFLELRLETGRTHQIRVHLAHIGHPLAGDARYGPARPHFDLAGQFLHAYLLGFIHPRETRYLEFKAPLPGVLLEILKSLDLAGSLEQVYCFQK</sequence>
<dbReference type="FunFam" id="3.30.2350.10:FF:000006">
    <property type="entry name" value="Pseudouridine synthase"/>
    <property type="match status" value="1"/>
</dbReference>
<dbReference type="GO" id="GO:0003723">
    <property type="term" value="F:RNA binding"/>
    <property type="evidence" value="ECO:0007669"/>
    <property type="project" value="UniProtKB-KW"/>
</dbReference>
<dbReference type="SUPFAM" id="SSF55174">
    <property type="entry name" value="Alpha-L RNA-binding motif"/>
    <property type="match status" value="1"/>
</dbReference>
<dbReference type="AlphaFoldDB" id="A0A1I2XX88"/>
<keyword evidence="3 6" id="KW-0694">RNA-binding</keyword>
<keyword evidence="10" id="KW-1185">Reference proteome</keyword>
<dbReference type="InterPro" id="IPR006145">
    <property type="entry name" value="PsdUridine_synth_RsuA/RluA"/>
</dbReference>
<evidence type="ECO:0000313" key="10">
    <source>
        <dbReference type="Proteomes" id="UP000199337"/>
    </source>
</evidence>
<dbReference type="PANTHER" id="PTHR21600">
    <property type="entry name" value="MITOCHONDRIAL RNA PSEUDOURIDINE SYNTHASE"/>
    <property type="match status" value="1"/>
</dbReference>